<dbReference type="CDD" id="cd01392">
    <property type="entry name" value="HTH_LacI"/>
    <property type="match status" value="1"/>
</dbReference>
<dbReference type="EMBL" id="FNDU01000005">
    <property type="protein sequence ID" value="SDI14245.1"/>
    <property type="molecule type" value="Genomic_DNA"/>
</dbReference>
<keyword evidence="3" id="KW-0804">Transcription</keyword>
<dbReference type="STRING" id="930129.SAMN05216352_10548"/>
<reference evidence="5 6" key="1">
    <citation type="submission" date="2016-10" db="EMBL/GenBank/DDBJ databases">
        <authorList>
            <person name="de Groot N.N."/>
        </authorList>
    </citation>
    <scope>NUCLEOTIDE SEQUENCE [LARGE SCALE GENOMIC DNA]</scope>
    <source>
        <strain evidence="6">P4B,CCM 7963,CECT 7998,DSM 25260,IBRC-M 10614,KCTC 13821</strain>
    </source>
</reference>
<evidence type="ECO:0000256" key="1">
    <source>
        <dbReference type="ARBA" id="ARBA00023015"/>
    </source>
</evidence>
<organism evidence="5 6">
    <name type="scientific">Alteribacillus bidgolensis</name>
    <dbReference type="NCBI Taxonomy" id="930129"/>
    <lineage>
        <taxon>Bacteria</taxon>
        <taxon>Bacillati</taxon>
        <taxon>Bacillota</taxon>
        <taxon>Bacilli</taxon>
        <taxon>Bacillales</taxon>
        <taxon>Bacillaceae</taxon>
        <taxon>Alteribacillus</taxon>
    </lineage>
</organism>
<evidence type="ECO:0000313" key="6">
    <source>
        <dbReference type="Proteomes" id="UP000199017"/>
    </source>
</evidence>
<dbReference type="GO" id="GO:0000976">
    <property type="term" value="F:transcription cis-regulatory region binding"/>
    <property type="evidence" value="ECO:0007669"/>
    <property type="project" value="TreeGrafter"/>
</dbReference>
<dbReference type="Gene3D" id="3.40.50.2300">
    <property type="match status" value="2"/>
</dbReference>
<sequence length="351" mass="38871">MENSKSEAKSMKVTIYDIAKKAGVSIATVSKVINNTGSMRESTRQRVLEIMQQLNYQPSVMASALMGKKTETIGLLVPDISNPLFSEMARTIEDRAHDQGMSVIMCSTDDNPEKEKKYVELLQRKQVDGFIVGASFHDKSLLQELIDNNIPLVMLTQDEPSLDVSKVTVDDFKGGYEATSHLLFNGHQNIAIIAEYAYSSNLRINGYRAAHEVYGAVSKEEYIYRTTASILNGKKYFDKLFSRQDVELPTAIFACNDQLAIGAIQAAKEKGLQIPNDVSIVGFDDTILATTTVPGLTTIAQPIKTMGEKIVDVLIKEIKAGKSLKERFLYNPELIVRGTTNVFNEGTVDKQ</sequence>
<dbReference type="Pfam" id="PF00356">
    <property type="entry name" value="LacI"/>
    <property type="match status" value="1"/>
</dbReference>
<dbReference type="AlphaFoldDB" id="A0A1G8I5J5"/>
<dbReference type="GO" id="GO:0003700">
    <property type="term" value="F:DNA-binding transcription factor activity"/>
    <property type="evidence" value="ECO:0007669"/>
    <property type="project" value="TreeGrafter"/>
</dbReference>
<name>A0A1G8I5J5_9BACI</name>
<dbReference type="PROSITE" id="PS00356">
    <property type="entry name" value="HTH_LACI_1"/>
    <property type="match status" value="1"/>
</dbReference>
<dbReference type="PANTHER" id="PTHR30146:SF147">
    <property type="entry name" value="HTH-TYPE TRANSCRIPTIONAL REGULATOR DEGA"/>
    <property type="match status" value="1"/>
</dbReference>
<keyword evidence="2" id="KW-0238">DNA-binding</keyword>
<accession>A0A1G8I5J5</accession>
<dbReference type="RefSeq" id="WP_425427998.1">
    <property type="nucleotide sequence ID" value="NZ_FNDU01000005.1"/>
</dbReference>
<dbReference type="Pfam" id="PF00532">
    <property type="entry name" value="Peripla_BP_1"/>
    <property type="match status" value="1"/>
</dbReference>
<evidence type="ECO:0000256" key="2">
    <source>
        <dbReference type="ARBA" id="ARBA00023125"/>
    </source>
</evidence>
<dbReference type="InterPro" id="IPR028082">
    <property type="entry name" value="Peripla_BP_I"/>
</dbReference>
<dbReference type="PRINTS" id="PR00036">
    <property type="entry name" value="HTHLACI"/>
</dbReference>
<dbReference type="Proteomes" id="UP000199017">
    <property type="component" value="Unassembled WGS sequence"/>
</dbReference>
<dbReference type="InterPro" id="IPR001761">
    <property type="entry name" value="Peripla_BP/Lac1_sug-bd_dom"/>
</dbReference>
<evidence type="ECO:0000256" key="3">
    <source>
        <dbReference type="ARBA" id="ARBA00023163"/>
    </source>
</evidence>
<dbReference type="InterPro" id="IPR000843">
    <property type="entry name" value="HTH_LacI"/>
</dbReference>
<feature type="domain" description="HTH lacI-type" evidence="4">
    <location>
        <begin position="13"/>
        <end position="67"/>
    </location>
</feature>
<evidence type="ECO:0000259" key="4">
    <source>
        <dbReference type="PROSITE" id="PS50932"/>
    </source>
</evidence>
<dbReference type="SMART" id="SM00354">
    <property type="entry name" value="HTH_LACI"/>
    <property type="match status" value="1"/>
</dbReference>
<dbReference type="Gene3D" id="1.10.260.40">
    <property type="entry name" value="lambda repressor-like DNA-binding domains"/>
    <property type="match status" value="1"/>
</dbReference>
<keyword evidence="1" id="KW-0805">Transcription regulation</keyword>
<dbReference type="SUPFAM" id="SSF53822">
    <property type="entry name" value="Periplasmic binding protein-like I"/>
    <property type="match status" value="1"/>
</dbReference>
<gene>
    <name evidence="5" type="ORF">SAMN05216352_10548</name>
</gene>
<dbReference type="PROSITE" id="PS50932">
    <property type="entry name" value="HTH_LACI_2"/>
    <property type="match status" value="1"/>
</dbReference>
<dbReference type="InterPro" id="IPR010982">
    <property type="entry name" value="Lambda_DNA-bd_dom_sf"/>
</dbReference>
<dbReference type="PANTHER" id="PTHR30146">
    <property type="entry name" value="LACI-RELATED TRANSCRIPTIONAL REPRESSOR"/>
    <property type="match status" value="1"/>
</dbReference>
<protein>
    <submittedName>
        <fullName evidence="5">Transcriptional regulator, LacI family</fullName>
    </submittedName>
</protein>
<proteinExistence type="predicted"/>
<dbReference type="SUPFAM" id="SSF47413">
    <property type="entry name" value="lambda repressor-like DNA-binding domains"/>
    <property type="match status" value="1"/>
</dbReference>
<dbReference type="CDD" id="cd06267">
    <property type="entry name" value="PBP1_LacI_sugar_binding-like"/>
    <property type="match status" value="1"/>
</dbReference>
<keyword evidence="6" id="KW-1185">Reference proteome</keyword>
<evidence type="ECO:0000313" key="5">
    <source>
        <dbReference type="EMBL" id="SDI14245.1"/>
    </source>
</evidence>